<dbReference type="AlphaFoldDB" id="A0A5N6K1S8"/>
<keyword evidence="6" id="KW-0325">Glycoprotein</keyword>
<evidence type="ECO:0000256" key="1">
    <source>
        <dbReference type="ARBA" id="ARBA00004609"/>
    </source>
</evidence>
<evidence type="ECO:0000256" key="8">
    <source>
        <dbReference type="SAM" id="SignalP"/>
    </source>
</evidence>
<dbReference type="InterPro" id="IPR046936">
    <property type="entry name" value="BIM1-like"/>
</dbReference>
<evidence type="ECO:0000256" key="2">
    <source>
        <dbReference type="ARBA" id="ARBA00022475"/>
    </source>
</evidence>
<feature type="signal peptide" evidence="8">
    <location>
        <begin position="1"/>
        <end position="20"/>
    </location>
</feature>
<dbReference type="EMBL" id="VIGI01000009">
    <property type="protein sequence ID" value="KAB8296108.1"/>
    <property type="molecule type" value="Genomic_DNA"/>
</dbReference>
<comment type="subcellular location">
    <subcellularLocation>
        <location evidence="1">Cell membrane</location>
        <topology evidence="1">Lipid-anchor</topology>
        <topology evidence="1">GPI-anchor</topology>
    </subcellularLocation>
</comment>
<evidence type="ECO:0000256" key="4">
    <source>
        <dbReference type="ARBA" id="ARBA00022729"/>
    </source>
</evidence>
<organism evidence="10 11">
    <name type="scientific">Monilinia laxa</name>
    <name type="common">Brown rot fungus</name>
    <name type="synonym">Sclerotinia laxa</name>
    <dbReference type="NCBI Taxonomy" id="61186"/>
    <lineage>
        <taxon>Eukaryota</taxon>
        <taxon>Fungi</taxon>
        <taxon>Dikarya</taxon>
        <taxon>Ascomycota</taxon>
        <taxon>Pezizomycotina</taxon>
        <taxon>Leotiomycetes</taxon>
        <taxon>Helotiales</taxon>
        <taxon>Sclerotiniaceae</taxon>
        <taxon>Monilinia</taxon>
    </lineage>
</organism>
<evidence type="ECO:0000256" key="3">
    <source>
        <dbReference type="ARBA" id="ARBA00022622"/>
    </source>
</evidence>
<dbReference type="InterPro" id="IPR046530">
    <property type="entry name" value="BIM1-like_dom"/>
</dbReference>
<sequence length="273" mass="28117">MMARLTALLSLATVVTQCSAHFILNWPVTYGFDDDAEGTAPCGGFSVAYDHNVTEFHVDGDSIAMTSTHPTTTWLFRAIVGNNTAANNWTELIPTVQQTGLGDFCEPTVTVPSTFAGSKGIVNVVADGPDGLLYQCAAVSFVTGAATATPTACKNATGVSASYAADAALSSLPASATATTSETSGTAAASSSSAAGALTVGPIEYGAMGTLMWVGSVGVASFAAFLLGTIHTGLRSPVNFYKPPKRKDPVSKITSRDHVIGRSRRKLVSIGRK</sequence>
<protein>
    <recommendedName>
        <fullName evidence="9">Copper acquisition factor BIM1-like domain-containing protein</fullName>
    </recommendedName>
</protein>
<reference evidence="10 11" key="1">
    <citation type="submission" date="2019-06" db="EMBL/GenBank/DDBJ databases">
        <title>Genome Sequence of the Brown Rot Fungal Pathogen Monilinia laxa.</title>
        <authorList>
            <person name="De Miccolis Angelini R.M."/>
            <person name="Landi L."/>
            <person name="Abate D."/>
            <person name="Pollastro S."/>
            <person name="Romanazzi G."/>
            <person name="Faretra F."/>
        </authorList>
    </citation>
    <scope>NUCLEOTIDE SEQUENCE [LARGE SCALE GENOMIC DNA]</scope>
    <source>
        <strain evidence="10 11">Mlax316</strain>
    </source>
</reference>
<keyword evidence="7" id="KW-0449">Lipoprotein</keyword>
<evidence type="ECO:0000313" key="10">
    <source>
        <dbReference type="EMBL" id="KAB8296108.1"/>
    </source>
</evidence>
<keyword evidence="4 8" id="KW-0732">Signal</keyword>
<dbReference type="CDD" id="cd21176">
    <property type="entry name" value="LPMO_auxiliary-like"/>
    <property type="match status" value="1"/>
</dbReference>
<comment type="caution">
    <text evidence="10">The sequence shown here is derived from an EMBL/GenBank/DDBJ whole genome shotgun (WGS) entry which is preliminary data.</text>
</comment>
<keyword evidence="2" id="KW-1003">Cell membrane</keyword>
<keyword evidence="5" id="KW-0472">Membrane</keyword>
<dbReference type="Pfam" id="PF20238">
    <property type="entry name" value="BIM1-like_dom"/>
    <property type="match status" value="1"/>
</dbReference>
<evidence type="ECO:0000256" key="5">
    <source>
        <dbReference type="ARBA" id="ARBA00023136"/>
    </source>
</evidence>
<dbReference type="OrthoDB" id="2146436at2759"/>
<feature type="chain" id="PRO_5025014908" description="Copper acquisition factor BIM1-like domain-containing protein" evidence="8">
    <location>
        <begin position="21"/>
        <end position="273"/>
    </location>
</feature>
<accession>A0A5N6K1S8</accession>
<keyword evidence="11" id="KW-1185">Reference proteome</keyword>
<evidence type="ECO:0000313" key="11">
    <source>
        <dbReference type="Proteomes" id="UP000326757"/>
    </source>
</evidence>
<name>A0A5N6K1S8_MONLA</name>
<dbReference type="GO" id="GO:0005886">
    <property type="term" value="C:plasma membrane"/>
    <property type="evidence" value="ECO:0007669"/>
    <property type="project" value="UniProtKB-SubCell"/>
</dbReference>
<dbReference type="PANTHER" id="PTHR34992:SF1">
    <property type="entry name" value="COPPER ACQUISITION FACTOR BIM1-LIKE DOMAIN-CONTAINING PROTEIN"/>
    <property type="match status" value="1"/>
</dbReference>
<keyword evidence="3" id="KW-0336">GPI-anchor</keyword>
<gene>
    <name evidence="10" type="ORF">EYC80_008904</name>
</gene>
<evidence type="ECO:0000259" key="9">
    <source>
        <dbReference type="Pfam" id="PF20238"/>
    </source>
</evidence>
<evidence type="ECO:0000256" key="7">
    <source>
        <dbReference type="ARBA" id="ARBA00023288"/>
    </source>
</evidence>
<feature type="domain" description="Copper acquisition factor BIM1-like" evidence="9">
    <location>
        <begin position="19"/>
        <end position="158"/>
    </location>
</feature>
<dbReference type="GO" id="GO:0098552">
    <property type="term" value="C:side of membrane"/>
    <property type="evidence" value="ECO:0007669"/>
    <property type="project" value="UniProtKB-KW"/>
</dbReference>
<dbReference type="Proteomes" id="UP000326757">
    <property type="component" value="Unassembled WGS sequence"/>
</dbReference>
<evidence type="ECO:0000256" key="6">
    <source>
        <dbReference type="ARBA" id="ARBA00023180"/>
    </source>
</evidence>
<proteinExistence type="predicted"/>
<dbReference type="PANTHER" id="PTHR34992">
    <property type="entry name" value="HYPHAL ANASTAMOSIS-7 PROTEIN"/>
    <property type="match status" value="1"/>
</dbReference>